<dbReference type="EMBL" id="JAIWYP010000002">
    <property type="protein sequence ID" value="KAH3875794.1"/>
    <property type="molecule type" value="Genomic_DNA"/>
</dbReference>
<protein>
    <submittedName>
        <fullName evidence="2">Uncharacterized protein</fullName>
    </submittedName>
</protein>
<evidence type="ECO:0000313" key="3">
    <source>
        <dbReference type="Proteomes" id="UP000828390"/>
    </source>
</evidence>
<reference evidence="2" key="2">
    <citation type="submission" date="2020-11" db="EMBL/GenBank/DDBJ databases">
        <authorList>
            <person name="McCartney M.A."/>
            <person name="Auch B."/>
            <person name="Kono T."/>
            <person name="Mallez S."/>
            <person name="Becker A."/>
            <person name="Gohl D.M."/>
            <person name="Silverstein K.A.T."/>
            <person name="Koren S."/>
            <person name="Bechman K.B."/>
            <person name="Herman A."/>
            <person name="Abrahante J.E."/>
            <person name="Garbe J."/>
        </authorList>
    </citation>
    <scope>NUCLEOTIDE SEQUENCE</scope>
    <source>
        <strain evidence="2">Duluth1</strain>
        <tissue evidence="2">Whole animal</tissue>
    </source>
</reference>
<organism evidence="2 3">
    <name type="scientific">Dreissena polymorpha</name>
    <name type="common">Zebra mussel</name>
    <name type="synonym">Mytilus polymorpha</name>
    <dbReference type="NCBI Taxonomy" id="45954"/>
    <lineage>
        <taxon>Eukaryota</taxon>
        <taxon>Metazoa</taxon>
        <taxon>Spiralia</taxon>
        <taxon>Lophotrochozoa</taxon>
        <taxon>Mollusca</taxon>
        <taxon>Bivalvia</taxon>
        <taxon>Autobranchia</taxon>
        <taxon>Heteroconchia</taxon>
        <taxon>Euheterodonta</taxon>
        <taxon>Imparidentia</taxon>
        <taxon>Neoheterodontei</taxon>
        <taxon>Myida</taxon>
        <taxon>Dreissenoidea</taxon>
        <taxon>Dreissenidae</taxon>
        <taxon>Dreissena</taxon>
    </lineage>
</organism>
<keyword evidence="3" id="KW-1185">Reference proteome</keyword>
<sequence>MFQVIRFAEWLPVAASDEVLQSLWTGCRGSYNEMLIQRRYVIFLAVNRTLTVQHDDTFDQLLTYT</sequence>
<reference evidence="2" key="1">
    <citation type="journal article" date="2019" name="bioRxiv">
        <title>The Genome of the Zebra Mussel, Dreissena polymorpha: A Resource for Invasive Species Research.</title>
        <authorList>
            <person name="McCartney M.A."/>
            <person name="Auch B."/>
            <person name="Kono T."/>
            <person name="Mallez S."/>
            <person name="Zhang Y."/>
            <person name="Obille A."/>
            <person name="Becker A."/>
            <person name="Abrahante J.E."/>
            <person name="Garbe J."/>
            <person name="Badalamenti J.P."/>
            <person name="Herman A."/>
            <person name="Mangelson H."/>
            <person name="Liachko I."/>
            <person name="Sullivan S."/>
            <person name="Sone E.D."/>
            <person name="Koren S."/>
            <person name="Silverstein K.A.T."/>
            <person name="Beckman K.B."/>
            <person name="Gohl D.M."/>
        </authorList>
    </citation>
    <scope>NUCLEOTIDE SEQUENCE</scope>
    <source>
        <strain evidence="2">Duluth1</strain>
        <tissue evidence="2">Whole animal</tissue>
    </source>
</reference>
<dbReference type="EMBL" id="JAIWYP010000002">
    <property type="protein sequence ID" value="KAH3875834.1"/>
    <property type="molecule type" value="Genomic_DNA"/>
</dbReference>
<evidence type="ECO:0000313" key="1">
    <source>
        <dbReference type="EMBL" id="KAH3875794.1"/>
    </source>
</evidence>
<comment type="caution">
    <text evidence="2">The sequence shown here is derived from an EMBL/GenBank/DDBJ whole genome shotgun (WGS) entry which is preliminary data.</text>
</comment>
<accession>A0A9D4RPA2</accession>
<evidence type="ECO:0000313" key="2">
    <source>
        <dbReference type="EMBL" id="KAH3875834.1"/>
    </source>
</evidence>
<proteinExistence type="predicted"/>
<gene>
    <name evidence="1" type="ORF">DPMN_039071</name>
    <name evidence="2" type="ORF">DPMN_039114</name>
</gene>
<name>A0A9D4RPA2_DREPO</name>
<dbReference type="Proteomes" id="UP000828390">
    <property type="component" value="Unassembled WGS sequence"/>
</dbReference>
<dbReference type="AlphaFoldDB" id="A0A9D4RPA2"/>